<reference evidence="2 3" key="1">
    <citation type="submission" date="2018-07" db="EMBL/GenBank/DDBJ databases">
        <title>A high quality draft genome assembly of the barn swallow (H. rustica rustica).</title>
        <authorList>
            <person name="Formenti G."/>
            <person name="Chiara M."/>
            <person name="Poveda L."/>
            <person name="Francoijs K.-J."/>
            <person name="Bonisoli-Alquati A."/>
            <person name="Canova L."/>
            <person name="Gianfranceschi L."/>
            <person name="Horner D.S."/>
            <person name="Saino N."/>
        </authorList>
    </citation>
    <scope>NUCLEOTIDE SEQUENCE [LARGE SCALE GENOMIC DNA]</scope>
    <source>
        <strain evidence="2">Chelidonia</strain>
        <tissue evidence="2">Blood</tissue>
    </source>
</reference>
<protein>
    <recommendedName>
        <fullName evidence="4">Reverse transcriptase domain-containing protein</fullName>
    </recommendedName>
</protein>
<organism evidence="2 3">
    <name type="scientific">Hirundo rustica rustica</name>
    <dbReference type="NCBI Taxonomy" id="333673"/>
    <lineage>
        <taxon>Eukaryota</taxon>
        <taxon>Metazoa</taxon>
        <taxon>Chordata</taxon>
        <taxon>Craniata</taxon>
        <taxon>Vertebrata</taxon>
        <taxon>Euteleostomi</taxon>
        <taxon>Archelosauria</taxon>
        <taxon>Archosauria</taxon>
        <taxon>Dinosauria</taxon>
        <taxon>Saurischia</taxon>
        <taxon>Theropoda</taxon>
        <taxon>Coelurosauria</taxon>
        <taxon>Aves</taxon>
        <taxon>Neognathae</taxon>
        <taxon>Neoaves</taxon>
        <taxon>Telluraves</taxon>
        <taxon>Australaves</taxon>
        <taxon>Passeriformes</taxon>
        <taxon>Sylvioidea</taxon>
        <taxon>Hirundinidae</taxon>
        <taxon>Hirundo</taxon>
    </lineage>
</organism>
<dbReference type="Proteomes" id="UP000269221">
    <property type="component" value="Unassembled WGS sequence"/>
</dbReference>
<evidence type="ECO:0000256" key="1">
    <source>
        <dbReference type="SAM" id="MobiDB-lite"/>
    </source>
</evidence>
<comment type="caution">
    <text evidence="2">The sequence shown here is derived from an EMBL/GenBank/DDBJ whole genome shotgun (WGS) entry which is preliminary data.</text>
</comment>
<sequence>MVVWVSLNDHHNYMQSVVANGSMTKCRSVMSGVPQKSVSGPMLLSIFALATWTLDQAHPQQFTDNTKLCGTVMLEGRDATQRDLDRLKRIKQEWNLILECRKKGIPQSKYLKNGFVDISEKNLDTCGKSPQLKKSHALSDGVNKEQNKFIFQLSGEQWMEEKDDEDKEEDDEDKEDEEDEDEEEEEEQEEEEVVVVPSAQFFTLCPFGNLCH</sequence>
<gene>
    <name evidence="2" type="ORF">DUI87_03668</name>
</gene>
<evidence type="ECO:0000313" key="2">
    <source>
        <dbReference type="EMBL" id="RMC19064.1"/>
    </source>
</evidence>
<proteinExistence type="predicted"/>
<name>A0A3M0L581_HIRRU</name>
<dbReference type="OrthoDB" id="660555at2759"/>
<feature type="compositionally biased region" description="Acidic residues" evidence="1">
    <location>
        <begin position="161"/>
        <end position="193"/>
    </location>
</feature>
<dbReference type="STRING" id="333673.A0A3M0L581"/>
<dbReference type="EMBL" id="QRBI01000095">
    <property type="protein sequence ID" value="RMC19064.1"/>
    <property type="molecule type" value="Genomic_DNA"/>
</dbReference>
<evidence type="ECO:0008006" key="4">
    <source>
        <dbReference type="Google" id="ProtNLM"/>
    </source>
</evidence>
<keyword evidence="3" id="KW-1185">Reference proteome</keyword>
<accession>A0A3M0L581</accession>
<evidence type="ECO:0000313" key="3">
    <source>
        <dbReference type="Proteomes" id="UP000269221"/>
    </source>
</evidence>
<feature type="region of interest" description="Disordered" evidence="1">
    <location>
        <begin position="153"/>
        <end position="194"/>
    </location>
</feature>
<dbReference type="AlphaFoldDB" id="A0A3M0L581"/>